<dbReference type="Gene3D" id="2.40.50.100">
    <property type="match status" value="1"/>
</dbReference>
<accession>A0A0J1BLU2</accession>
<dbReference type="InterPro" id="IPR050393">
    <property type="entry name" value="MFP_Efflux_Pump"/>
</dbReference>
<name>A0A0J1BLU2_RHOIS</name>
<gene>
    <name evidence="4" type="ORF">RISK_000528</name>
</gene>
<dbReference type="SUPFAM" id="SSF111369">
    <property type="entry name" value="HlyD-like secretion proteins"/>
    <property type="match status" value="1"/>
</dbReference>
<dbReference type="PANTHER" id="PTHR30367:SF1">
    <property type="entry name" value="MULTIDRUG RESISTANCE PROTEIN MDTN"/>
    <property type="match status" value="1"/>
</dbReference>
<protein>
    <submittedName>
        <fullName evidence="4">Membrane fusion protein of RND family multidrug efflux pump</fullName>
    </submittedName>
</protein>
<sequence>MNDASKQRPQWRWLRILGTIITCLAILGASAAAVFVINRTEPTAQQINATRKSAALVETIPAERGNYSPQVVVLGTVEPAQDITVSPRVSGQVIELSPEFIPGGMVRQGERLLRIDPADFENAISISNSELLQKDALWEIEQARQRLAVKELEMLEGTIDDTNRGLVLREPQIASIKAEMAAAKAAMERAQLDLDRTEVTAPFDAHVLSRSVNIGSQVGPGDELGRLIGLDEYWIMAAVPVRTLRWVQFPETAEDDVSIEGSKVILRHPDAWGPGVEREGRVARLIGTLDQQTRLARVLITVPDPLGRESKAPPLILDTLIETQIEGREIQDVVRLPRDYVRNQDTVWVMKDEQLEIRETQVVFRDAEYAYIRDGIEAGEDIVITTLATVANGVGLRKITTEEADPNVDSDETERATE</sequence>
<dbReference type="Gene3D" id="2.40.30.170">
    <property type="match status" value="1"/>
</dbReference>
<dbReference type="PANTHER" id="PTHR30367">
    <property type="entry name" value="P-HYDROXYBENZOIC ACID EFFLUX PUMP SUBUNIT AAEA-RELATED"/>
    <property type="match status" value="1"/>
</dbReference>
<dbReference type="PATRIC" id="fig|595434.4.peg.512"/>
<dbReference type="AlphaFoldDB" id="A0A0J1BLU2"/>
<keyword evidence="5" id="KW-1185">Reference proteome</keyword>
<dbReference type="Gene3D" id="2.40.420.20">
    <property type="match status" value="1"/>
</dbReference>
<organism evidence="4 5">
    <name type="scientific">Rhodopirellula islandica</name>
    <dbReference type="NCBI Taxonomy" id="595434"/>
    <lineage>
        <taxon>Bacteria</taxon>
        <taxon>Pseudomonadati</taxon>
        <taxon>Planctomycetota</taxon>
        <taxon>Planctomycetia</taxon>
        <taxon>Pirellulales</taxon>
        <taxon>Pirellulaceae</taxon>
        <taxon>Rhodopirellula</taxon>
    </lineage>
</organism>
<proteinExistence type="inferred from homology"/>
<feature type="coiled-coil region" evidence="2">
    <location>
        <begin position="173"/>
        <end position="200"/>
    </location>
</feature>
<evidence type="ECO:0000313" key="4">
    <source>
        <dbReference type="EMBL" id="KLU07450.1"/>
    </source>
</evidence>
<reference evidence="4" key="1">
    <citation type="submission" date="2015-05" db="EMBL/GenBank/DDBJ databases">
        <title>Permanent draft genome of Rhodopirellula islandicus K833.</title>
        <authorList>
            <person name="Kizina J."/>
            <person name="Richter M."/>
            <person name="Glockner F.O."/>
            <person name="Harder J."/>
        </authorList>
    </citation>
    <scope>NUCLEOTIDE SEQUENCE [LARGE SCALE GENOMIC DNA]</scope>
    <source>
        <strain evidence="4">K833</strain>
    </source>
</reference>
<dbReference type="GO" id="GO:0022857">
    <property type="term" value="F:transmembrane transporter activity"/>
    <property type="evidence" value="ECO:0007669"/>
    <property type="project" value="InterPro"/>
</dbReference>
<dbReference type="Proteomes" id="UP000036367">
    <property type="component" value="Unassembled WGS sequence"/>
</dbReference>
<dbReference type="STRING" id="595434.RISK_000528"/>
<dbReference type="InterPro" id="IPR006143">
    <property type="entry name" value="RND_pump_MFP"/>
</dbReference>
<evidence type="ECO:0000256" key="2">
    <source>
        <dbReference type="SAM" id="Coils"/>
    </source>
</evidence>
<evidence type="ECO:0000259" key="3">
    <source>
        <dbReference type="Pfam" id="PF25917"/>
    </source>
</evidence>
<dbReference type="NCBIfam" id="TIGR01730">
    <property type="entry name" value="RND_mfp"/>
    <property type="match status" value="1"/>
</dbReference>
<dbReference type="Pfam" id="PF25917">
    <property type="entry name" value="BSH_RND"/>
    <property type="match status" value="1"/>
</dbReference>
<feature type="domain" description="Multidrug resistance protein MdtA-like barrel-sandwich hybrid" evidence="3">
    <location>
        <begin position="83"/>
        <end position="223"/>
    </location>
</feature>
<dbReference type="OrthoDB" id="9781888at2"/>
<keyword evidence="2" id="KW-0175">Coiled coil</keyword>
<dbReference type="Gene3D" id="1.10.287.470">
    <property type="entry name" value="Helix hairpin bin"/>
    <property type="match status" value="1"/>
</dbReference>
<dbReference type="EMBL" id="LECT01000006">
    <property type="protein sequence ID" value="KLU07450.1"/>
    <property type="molecule type" value="Genomic_DNA"/>
</dbReference>
<dbReference type="GO" id="GO:0016020">
    <property type="term" value="C:membrane"/>
    <property type="evidence" value="ECO:0007669"/>
    <property type="project" value="InterPro"/>
</dbReference>
<evidence type="ECO:0000256" key="1">
    <source>
        <dbReference type="ARBA" id="ARBA00009477"/>
    </source>
</evidence>
<comment type="caution">
    <text evidence="4">The sequence shown here is derived from an EMBL/GenBank/DDBJ whole genome shotgun (WGS) entry which is preliminary data.</text>
</comment>
<dbReference type="InterPro" id="IPR058625">
    <property type="entry name" value="MdtA-like_BSH"/>
</dbReference>
<evidence type="ECO:0000313" key="5">
    <source>
        <dbReference type="Proteomes" id="UP000036367"/>
    </source>
</evidence>
<comment type="similarity">
    <text evidence="1">Belongs to the membrane fusion protein (MFP) (TC 8.A.1) family.</text>
</comment>
<dbReference type="RefSeq" id="WP_047812588.1">
    <property type="nucleotide sequence ID" value="NZ_LECT01000006.1"/>
</dbReference>